<feature type="domain" description="Major facilitator superfamily (MFS) profile" evidence="6">
    <location>
        <begin position="14"/>
        <end position="429"/>
    </location>
</feature>
<feature type="transmembrane region" description="Helical" evidence="5">
    <location>
        <begin position="403"/>
        <end position="425"/>
    </location>
</feature>
<keyword evidence="2 5" id="KW-0812">Transmembrane</keyword>
<feature type="transmembrane region" description="Helical" evidence="5">
    <location>
        <begin position="178"/>
        <end position="198"/>
    </location>
</feature>
<evidence type="ECO:0000256" key="3">
    <source>
        <dbReference type="ARBA" id="ARBA00022989"/>
    </source>
</evidence>
<reference evidence="7 8" key="1">
    <citation type="submission" date="2019-03" db="EMBL/GenBank/DDBJ databases">
        <title>Genomic Encyclopedia of Type Strains, Phase IV (KMG-IV): sequencing the most valuable type-strain genomes for metagenomic binning, comparative biology and taxonomic classification.</title>
        <authorList>
            <person name="Goeker M."/>
        </authorList>
    </citation>
    <scope>NUCLEOTIDE SEQUENCE [LARGE SCALE GENOMIC DNA]</scope>
    <source>
        <strain evidence="7 8">DSM 18792</strain>
    </source>
</reference>
<dbReference type="PROSITE" id="PS50850">
    <property type="entry name" value="MFS"/>
    <property type="match status" value="1"/>
</dbReference>
<dbReference type="OrthoDB" id="9781156at2"/>
<protein>
    <submittedName>
        <fullName evidence="7">ACS family hexuronate transporter-like MFS transporter</fullName>
    </submittedName>
</protein>
<gene>
    <name evidence="7" type="ORF">EV196_10529</name>
</gene>
<evidence type="ECO:0000259" key="6">
    <source>
        <dbReference type="PROSITE" id="PS50850"/>
    </source>
</evidence>
<dbReference type="InterPro" id="IPR036259">
    <property type="entry name" value="MFS_trans_sf"/>
</dbReference>
<feature type="transmembrane region" description="Helical" evidence="5">
    <location>
        <begin position="50"/>
        <end position="68"/>
    </location>
</feature>
<feature type="transmembrane region" description="Helical" evidence="5">
    <location>
        <begin position="12"/>
        <end position="30"/>
    </location>
</feature>
<dbReference type="PANTHER" id="PTHR11662">
    <property type="entry name" value="SOLUTE CARRIER FAMILY 17"/>
    <property type="match status" value="1"/>
</dbReference>
<feature type="transmembrane region" description="Helical" evidence="5">
    <location>
        <begin position="314"/>
        <end position="331"/>
    </location>
</feature>
<accession>A0A4R1RH46</accession>
<sequence length="442" mass="48748">MSEPKKIGTYRYRILALLAFATTINYFDRSLMGIMSPELIEWFDWTKQDYSLVVGSFQLAYMFGLLIMGGLIDKLGTKKGYILSIGIWSLFGMLHAAVGKGFSFIGFVLARFGLGIGEAGNFPAAIKTTAEWFPKKDRAFATGIFNAATSVGAIAAPFVIGGIVYWTGGERGVGELKLWQIPFLITGLLSAIWVFLWIRTYKKPEVHPKVSKEELAYILSDSEVENEERLPWKSVLGKRQTWAFSLAKVTDAVWWFYLFWGAIFLAENFDVKIKEMGMPFLVIYLLADTGSILGGWLSGTFMKKGWSVNKARKMTLLICAIIILPVCFVAFTDSKWVAVCLIGLGAAGHQAWSANIFTLVSDIFPKKATASVVGIGGMVGGFAGFISSIALGSVLDTTQKEGFFWAFLVAGSLYLIILGFVHLLMPNMNPLDENLNPVVVKE</sequence>
<dbReference type="CDD" id="cd17319">
    <property type="entry name" value="MFS_ExuT_GudP_like"/>
    <property type="match status" value="1"/>
</dbReference>
<evidence type="ECO:0000256" key="1">
    <source>
        <dbReference type="ARBA" id="ARBA00004141"/>
    </source>
</evidence>
<keyword evidence="4 5" id="KW-0472">Membrane</keyword>
<dbReference type="RefSeq" id="WP_132217800.1">
    <property type="nucleotide sequence ID" value="NZ_OX156936.1"/>
</dbReference>
<feature type="transmembrane region" description="Helical" evidence="5">
    <location>
        <begin position="372"/>
        <end position="391"/>
    </location>
</feature>
<comment type="caution">
    <text evidence="7">The sequence shown here is derived from an EMBL/GenBank/DDBJ whole genome shotgun (WGS) entry which is preliminary data.</text>
</comment>
<dbReference type="EMBL" id="SLUP01000005">
    <property type="protein sequence ID" value="TCL65375.1"/>
    <property type="molecule type" value="Genomic_DNA"/>
</dbReference>
<dbReference type="GO" id="GO:0015134">
    <property type="term" value="F:hexuronate transmembrane transporter activity"/>
    <property type="evidence" value="ECO:0007669"/>
    <property type="project" value="TreeGrafter"/>
</dbReference>
<keyword evidence="3 5" id="KW-1133">Transmembrane helix</keyword>
<feature type="transmembrane region" description="Helical" evidence="5">
    <location>
        <begin position="80"/>
        <end position="98"/>
    </location>
</feature>
<dbReference type="InterPro" id="IPR011701">
    <property type="entry name" value="MFS"/>
</dbReference>
<dbReference type="Gene3D" id="1.20.1250.20">
    <property type="entry name" value="MFS general substrate transporter like domains"/>
    <property type="match status" value="2"/>
</dbReference>
<evidence type="ECO:0000256" key="5">
    <source>
        <dbReference type="SAM" id="Phobius"/>
    </source>
</evidence>
<organism evidence="7 8">
    <name type="scientific">Mariniflexile fucanivorans</name>
    <dbReference type="NCBI Taxonomy" id="264023"/>
    <lineage>
        <taxon>Bacteria</taxon>
        <taxon>Pseudomonadati</taxon>
        <taxon>Bacteroidota</taxon>
        <taxon>Flavobacteriia</taxon>
        <taxon>Flavobacteriales</taxon>
        <taxon>Flavobacteriaceae</taxon>
        <taxon>Mariniflexile</taxon>
    </lineage>
</organism>
<feature type="transmembrane region" description="Helical" evidence="5">
    <location>
        <begin position="242"/>
        <end position="266"/>
    </location>
</feature>
<evidence type="ECO:0000256" key="4">
    <source>
        <dbReference type="ARBA" id="ARBA00023136"/>
    </source>
</evidence>
<feature type="transmembrane region" description="Helical" evidence="5">
    <location>
        <begin position="143"/>
        <end position="166"/>
    </location>
</feature>
<dbReference type="InterPro" id="IPR020846">
    <property type="entry name" value="MFS_dom"/>
</dbReference>
<dbReference type="GO" id="GO:0016020">
    <property type="term" value="C:membrane"/>
    <property type="evidence" value="ECO:0007669"/>
    <property type="project" value="UniProtKB-SubCell"/>
</dbReference>
<feature type="transmembrane region" description="Helical" evidence="5">
    <location>
        <begin position="104"/>
        <end position="122"/>
    </location>
</feature>
<dbReference type="SUPFAM" id="SSF103473">
    <property type="entry name" value="MFS general substrate transporter"/>
    <property type="match status" value="1"/>
</dbReference>
<evidence type="ECO:0000313" key="7">
    <source>
        <dbReference type="EMBL" id="TCL65375.1"/>
    </source>
</evidence>
<dbReference type="InterPro" id="IPR050382">
    <property type="entry name" value="MFS_Na/Anion_cotransporter"/>
</dbReference>
<evidence type="ECO:0000256" key="2">
    <source>
        <dbReference type="ARBA" id="ARBA00022692"/>
    </source>
</evidence>
<evidence type="ECO:0000313" key="8">
    <source>
        <dbReference type="Proteomes" id="UP000295455"/>
    </source>
</evidence>
<comment type="subcellular location">
    <subcellularLocation>
        <location evidence="1">Membrane</location>
        <topology evidence="1">Multi-pass membrane protein</topology>
    </subcellularLocation>
</comment>
<dbReference type="AlphaFoldDB" id="A0A4R1RH46"/>
<dbReference type="Proteomes" id="UP000295455">
    <property type="component" value="Unassembled WGS sequence"/>
</dbReference>
<dbReference type="PANTHER" id="PTHR11662:SF285">
    <property type="entry name" value="HEXURONATE TRANSPORTER"/>
    <property type="match status" value="1"/>
</dbReference>
<feature type="transmembrane region" description="Helical" evidence="5">
    <location>
        <begin position="278"/>
        <end position="302"/>
    </location>
</feature>
<name>A0A4R1RH46_9FLAO</name>
<keyword evidence="8" id="KW-1185">Reference proteome</keyword>
<dbReference type="Pfam" id="PF07690">
    <property type="entry name" value="MFS_1"/>
    <property type="match status" value="1"/>
</dbReference>
<proteinExistence type="predicted"/>